<evidence type="ECO:0000313" key="1">
    <source>
        <dbReference type="EMBL" id="MEP1060526.1"/>
    </source>
</evidence>
<gene>
    <name evidence="1" type="ORF">NDI38_19005</name>
</gene>
<keyword evidence="2" id="KW-1185">Reference proteome</keyword>
<dbReference type="RefSeq" id="WP_190449084.1">
    <property type="nucleotide sequence ID" value="NZ_JAMPLM010000019.1"/>
</dbReference>
<dbReference type="EMBL" id="JAMPLM010000019">
    <property type="protein sequence ID" value="MEP1060526.1"/>
    <property type="molecule type" value="Genomic_DNA"/>
</dbReference>
<proteinExistence type="predicted"/>
<evidence type="ECO:0000313" key="2">
    <source>
        <dbReference type="Proteomes" id="UP001476950"/>
    </source>
</evidence>
<accession>A0ABV0KNG1</accession>
<protein>
    <submittedName>
        <fullName evidence="1">Transcriptional regulator</fullName>
    </submittedName>
</protein>
<dbReference type="Proteomes" id="UP001476950">
    <property type="component" value="Unassembled WGS sequence"/>
</dbReference>
<reference evidence="1 2" key="1">
    <citation type="submission" date="2022-04" db="EMBL/GenBank/DDBJ databases">
        <title>Positive selection, recombination, and allopatry shape intraspecific diversity of widespread and dominant cyanobacteria.</title>
        <authorList>
            <person name="Wei J."/>
            <person name="Shu W."/>
            <person name="Hu C."/>
        </authorList>
    </citation>
    <scope>NUCLEOTIDE SEQUENCE [LARGE SCALE GENOMIC DNA]</scope>
    <source>
        <strain evidence="1 2">AS-A4</strain>
    </source>
</reference>
<name>A0ABV0KNG1_9CYAN</name>
<comment type="caution">
    <text evidence="1">The sequence shown here is derived from an EMBL/GenBank/DDBJ whole genome shotgun (WGS) entry which is preliminary data.</text>
</comment>
<organism evidence="1 2">
    <name type="scientific">Stenomitos frigidus AS-A4</name>
    <dbReference type="NCBI Taxonomy" id="2933935"/>
    <lineage>
        <taxon>Bacteria</taxon>
        <taxon>Bacillati</taxon>
        <taxon>Cyanobacteriota</taxon>
        <taxon>Cyanophyceae</taxon>
        <taxon>Leptolyngbyales</taxon>
        <taxon>Leptolyngbyaceae</taxon>
        <taxon>Stenomitos</taxon>
    </lineage>
</organism>
<sequence>MAPTFDSKKYGELLAQYQPRLIRTEAENEQALAIVEVLMHRPSRSPEENELFALLITLIEKFEQDHYLPGDASTPRSRLLFLMDQRQLKPLDLVSLLGSEDALAAIMNGDREISTFQARALGAFFHVDPGLFI</sequence>